<dbReference type="Gene3D" id="1.10.10.630">
    <property type="entry name" value="DnaD domain-like"/>
    <property type="match status" value="1"/>
</dbReference>
<dbReference type="InterPro" id="IPR036390">
    <property type="entry name" value="WH_DNA-bd_sf"/>
</dbReference>
<dbReference type="EMBL" id="FO681347">
    <property type="protein sequence ID" value="CCV64773.1"/>
    <property type="molecule type" value="Genomic_DNA"/>
</dbReference>
<dbReference type="SUPFAM" id="SSF158499">
    <property type="entry name" value="DnaD domain-like"/>
    <property type="match status" value="1"/>
</dbReference>
<protein>
    <submittedName>
        <fullName evidence="4">Predicted DnaD/phage-associated domain protein</fullName>
    </submittedName>
</protein>
<dbReference type="KEGG" id="apal:BN85411960"/>
<gene>
    <name evidence="4" type="ORF">BN85411960</name>
</gene>
<dbReference type="Proteomes" id="UP000032740">
    <property type="component" value="Chromosome"/>
</dbReference>
<dbReference type="Pfam" id="PF07261">
    <property type="entry name" value="DnaB_2"/>
    <property type="match status" value="1"/>
</dbReference>
<evidence type="ECO:0000259" key="3">
    <source>
        <dbReference type="Pfam" id="PF21984"/>
    </source>
</evidence>
<evidence type="ECO:0000256" key="1">
    <source>
        <dbReference type="ARBA" id="ARBA00093462"/>
    </source>
</evidence>
<sequence>MLIKRLYEEADLSIEKILTREYQRLSLNSQELLVLLTLFSYYKKRTFSITVLAKKVDMNLDQTGGIIESLLDKQFISFYLETKDGKTRELFSLDHTFDKIEDLYLEDENKKKMDQVENNISKAIDSLEAGIRKPLSAYELEIVRNWYEKQEYDHNRIMELIKESELSGRLSVRYIERLLNQKDLFNVEEDSDADKMLDRIYKGIK</sequence>
<dbReference type="Pfam" id="PF21984">
    <property type="entry name" value="DnaD_N"/>
    <property type="match status" value="1"/>
</dbReference>
<feature type="domain" description="DnaB/C C-terminal" evidence="2">
    <location>
        <begin position="127"/>
        <end position="180"/>
    </location>
</feature>
<reference evidence="4 5" key="1">
    <citation type="journal article" date="2013" name="J. Mol. Microbiol. Biotechnol.">
        <title>Analysis of the Complete Genomes of Acholeplasma brassicae , A. palmae and A. laidlawii and Their Comparison to the Obligate Parasites from ' Candidatus Phytoplasma'.</title>
        <authorList>
            <person name="Kube M."/>
            <person name="Siewert C."/>
            <person name="Migdoll A.M."/>
            <person name="Duduk B."/>
            <person name="Holz S."/>
            <person name="Rabus R."/>
            <person name="Seemuller E."/>
            <person name="Mitrovic J."/>
            <person name="Muller I."/>
            <person name="Buttner C."/>
            <person name="Reinhardt R."/>
        </authorList>
    </citation>
    <scope>NUCLEOTIDE SEQUENCE [LARGE SCALE GENOMIC DNA]</scope>
    <source>
        <strain evidence="4 5">J233</strain>
    </source>
</reference>
<dbReference type="Gene3D" id="1.10.10.10">
    <property type="entry name" value="Winged helix-like DNA-binding domain superfamily/Winged helix DNA-binding domain"/>
    <property type="match status" value="1"/>
</dbReference>
<keyword evidence="5" id="KW-1185">Reference proteome</keyword>
<accession>U4KLM4</accession>
<dbReference type="InterPro" id="IPR053843">
    <property type="entry name" value="DnaD_N"/>
</dbReference>
<name>U4KLM4_ALTPJ</name>
<dbReference type="InterPro" id="IPR036388">
    <property type="entry name" value="WH-like_DNA-bd_sf"/>
</dbReference>
<dbReference type="RefSeq" id="WP_030003657.1">
    <property type="nucleotide sequence ID" value="NC_022538.1"/>
</dbReference>
<comment type="similarity">
    <text evidence="1">Belongs to the DnaB/DnaD family.</text>
</comment>
<evidence type="ECO:0000313" key="4">
    <source>
        <dbReference type="EMBL" id="CCV64773.1"/>
    </source>
</evidence>
<proteinExistence type="inferred from homology"/>
<dbReference type="InterPro" id="IPR006343">
    <property type="entry name" value="DnaB/C_C"/>
</dbReference>
<dbReference type="STRING" id="1318466.BN85411960"/>
<dbReference type="InterPro" id="IPR034829">
    <property type="entry name" value="DnaD-like_sf"/>
</dbReference>
<evidence type="ECO:0000313" key="5">
    <source>
        <dbReference type="Proteomes" id="UP000032740"/>
    </source>
</evidence>
<evidence type="ECO:0000259" key="2">
    <source>
        <dbReference type="Pfam" id="PF07261"/>
    </source>
</evidence>
<dbReference type="SUPFAM" id="SSF46785">
    <property type="entry name" value="Winged helix' DNA-binding domain"/>
    <property type="match status" value="1"/>
</dbReference>
<dbReference type="OrthoDB" id="384412at2"/>
<dbReference type="AlphaFoldDB" id="U4KLM4"/>
<organism evidence="4 5">
    <name type="scientific">Alteracholeplasma palmae (strain ATCC 49389 / J233)</name>
    <name type="common">Acholeplasma palmae</name>
    <dbReference type="NCBI Taxonomy" id="1318466"/>
    <lineage>
        <taxon>Bacteria</taxon>
        <taxon>Bacillati</taxon>
        <taxon>Mycoplasmatota</taxon>
        <taxon>Mollicutes</taxon>
        <taxon>Acholeplasmatales</taxon>
        <taxon>Acholeplasmataceae</taxon>
        <taxon>Acholeplasma</taxon>
    </lineage>
</organism>
<feature type="domain" description="DnaD N-terminal" evidence="3">
    <location>
        <begin position="14"/>
        <end position="111"/>
    </location>
</feature>
<dbReference type="HOGENOM" id="CLU_091656_1_0_14"/>